<sequence length="617" mass="71372">MKRTTAGQQREYEYNIYKLQCGRPKRYGNELIDAVEFNTELPRTDNGINIANNTRIISKEEMKRGRAVVFTKANEVIQGKIHRKPRPQDNSRIIIKHLVNELEEGEPTLVLQPCQGYHLSEETQTQKAKYNVSGVVKNCITSTDADELNILLITEGCQSSRQSAEKKRRACTKNFPDSLNKYLYENTINKRANNKMELRTSSENDILFNKNIIFAPYTTAQVINDIEIAIEDFNKFEIFTDRSLNKGRKKKATNNPNNSLQTGRMGVGVVLYYTALNQETYSKTIGTRVTGTPSSTRAELWAILLALKVLPFDATATIFSDSQASIQAIKNFKNKRKAIRWKKYKNPYIFQVIIQLIERKKLKVNFVKIKAYSGTLGNDIADKLAKGGATQYEELQINYNLLDRKINYKWDRTVIDLPMKQILKTHSAVHRQMEWACLNRTKDTDWKLSFQLIHGTNLTNLITSDEDHRNRKFGIKLLNNELLTKSLLNERCPDLYTNDTCISCNKCKEDSLHVFICNNFVNTLQKLFINRIIRAVIRIKGEAKQQTITRLITNCSFIKIDILRQAQNYNPNSRFSFIDIIRDLIPKQLKRLLRKVINNIEVKEITKEIFIKLHDTK</sequence>
<dbReference type="Pfam" id="PF00075">
    <property type="entry name" value="RNase_H"/>
    <property type="match status" value="1"/>
</dbReference>
<protein>
    <recommendedName>
        <fullName evidence="1">RNase H type-1 domain-containing protein</fullName>
    </recommendedName>
</protein>
<dbReference type="SUPFAM" id="SSF53098">
    <property type="entry name" value="Ribonuclease H-like"/>
    <property type="match status" value="1"/>
</dbReference>
<dbReference type="PROSITE" id="PS50879">
    <property type="entry name" value="RNASE_H_1"/>
    <property type="match status" value="1"/>
</dbReference>
<dbReference type="Gene3D" id="3.30.420.10">
    <property type="entry name" value="Ribonuclease H-like superfamily/Ribonuclease H"/>
    <property type="match status" value="1"/>
</dbReference>
<dbReference type="Proteomes" id="UP000266861">
    <property type="component" value="Unassembled WGS sequence"/>
</dbReference>
<evidence type="ECO:0000259" key="1">
    <source>
        <dbReference type="PROSITE" id="PS50879"/>
    </source>
</evidence>
<name>A0A397IWJ1_9GLOM</name>
<dbReference type="GO" id="GO:0004523">
    <property type="term" value="F:RNA-DNA hybrid ribonuclease activity"/>
    <property type="evidence" value="ECO:0007669"/>
    <property type="project" value="InterPro"/>
</dbReference>
<organism evidence="2 3">
    <name type="scientific">Diversispora epigaea</name>
    <dbReference type="NCBI Taxonomy" id="1348612"/>
    <lineage>
        <taxon>Eukaryota</taxon>
        <taxon>Fungi</taxon>
        <taxon>Fungi incertae sedis</taxon>
        <taxon>Mucoromycota</taxon>
        <taxon>Glomeromycotina</taxon>
        <taxon>Glomeromycetes</taxon>
        <taxon>Diversisporales</taxon>
        <taxon>Diversisporaceae</taxon>
        <taxon>Diversispora</taxon>
    </lineage>
</organism>
<dbReference type="EMBL" id="PQFF01000137">
    <property type="protein sequence ID" value="RHZ79407.1"/>
    <property type="molecule type" value="Genomic_DNA"/>
</dbReference>
<comment type="caution">
    <text evidence="2">The sequence shown here is derived from an EMBL/GenBank/DDBJ whole genome shotgun (WGS) entry which is preliminary data.</text>
</comment>
<keyword evidence="3" id="KW-1185">Reference proteome</keyword>
<dbReference type="AlphaFoldDB" id="A0A397IWJ1"/>
<reference evidence="2 3" key="1">
    <citation type="submission" date="2018-08" db="EMBL/GenBank/DDBJ databases">
        <title>Genome and evolution of the arbuscular mycorrhizal fungus Diversispora epigaea (formerly Glomus versiforme) and its bacterial endosymbionts.</title>
        <authorList>
            <person name="Sun X."/>
            <person name="Fei Z."/>
            <person name="Harrison M."/>
        </authorList>
    </citation>
    <scope>NUCLEOTIDE SEQUENCE [LARGE SCALE GENOMIC DNA]</scope>
    <source>
        <strain evidence="2 3">IT104</strain>
    </source>
</reference>
<accession>A0A397IWJ1</accession>
<evidence type="ECO:0000313" key="2">
    <source>
        <dbReference type="EMBL" id="RHZ79407.1"/>
    </source>
</evidence>
<dbReference type="InterPro" id="IPR002156">
    <property type="entry name" value="RNaseH_domain"/>
</dbReference>
<dbReference type="InterPro" id="IPR012337">
    <property type="entry name" value="RNaseH-like_sf"/>
</dbReference>
<gene>
    <name evidence="2" type="ORF">Glove_146g13</name>
</gene>
<dbReference type="OrthoDB" id="2408008at2759"/>
<evidence type="ECO:0000313" key="3">
    <source>
        <dbReference type="Proteomes" id="UP000266861"/>
    </source>
</evidence>
<dbReference type="InterPro" id="IPR036397">
    <property type="entry name" value="RNaseH_sf"/>
</dbReference>
<feature type="domain" description="RNase H type-1" evidence="1">
    <location>
        <begin position="232"/>
        <end position="390"/>
    </location>
</feature>
<dbReference type="GO" id="GO:0003676">
    <property type="term" value="F:nucleic acid binding"/>
    <property type="evidence" value="ECO:0007669"/>
    <property type="project" value="InterPro"/>
</dbReference>
<proteinExistence type="predicted"/>